<comment type="similarity">
    <text evidence="2">Belongs to the peptidase S49 family.</text>
</comment>
<dbReference type="InterPro" id="IPR047217">
    <property type="entry name" value="S49_SppA_67K_type_N"/>
</dbReference>
<organism evidence="8 9">
    <name type="scientific">Stylosanthes scabra</name>
    <dbReference type="NCBI Taxonomy" id="79078"/>
    <lineage>
        <taxon>Eukaryota</taxon>
        <taxon>Viridiplantae</taxon>
        <taxon>Streptophyta</taxon>
        <taxon>Embryophyta</taxon>
        <taxon>Tracheophyta</taxon>
        <taxon>Spermatophyta</taxon>
        <taxon>Magnoliopsida</taxon>
        <taxon>eudicotyledons</taxon>
        <taxon>Gunneridae</taxon>
        <taxon>Pentapetalae</taxon>
        <taxon>rosids</taxon>
        <taxon>fabids</taxon>
        <taxon>Fabales</taxon>
        <taxon>Fabaceae</taxon>
        <taxon>Papilionoideae</taxon>
        <taxon>50 kb inversion clade</taxon>
        <taxon>dalbergioids sensu lato</taxon>
        <taxon>Dalbergieae</taxon>
        <taxon>Pterocarpus clade</taxon>
        <taxon>Stylosanthes</taxon>
    </lineage>
</organism>
<feature type="domain" description="Peptidase S49" evidence="7">
    <location>
        <begin position="435"/>
        <end position="591"/>
    </location>
</feature>
<evidence type="ECO:0000256" key="2">
    <source>
        <dbReference type="ARBA" id="ARBA00008683"/>
    </source>
</evidence>
<evidence type="ECO:0000256" key="6">
    <source>
        <dbReference type="ARBA" id="ARBA00023136"/>
    </source>
</evidence>
<keyword evidence="9" id="KW-1185">Reference proteome</keyword>
<keyword evidence="5" id="KW-0720">Serine protease</keyword>
<name>A0ABU6ZFQ8_9FABA</name>
<dbReference type="Pfam" id="PF01343">
    <property type="entry name" value="Peptidase_S49"/>
    <property type="match status" value="2"/>
</dbReference>
<keyword evidence="4" id="KW-0378">Hydrolase</keyword>
<proteinExistence type="inferred from homology"/>
<evidence type="ECO:0000313" key="8">
    <source>
        <dbReference type="EMBL" id="MED6220795.1"/>
    </source>
</evidence>
<dbReference type="PANTHER" id="PTHR33209">
    <property type="entry name" value="PROTEASE 4"/>
    <property type="match status" value="1"/>
</dbReference>
<evidence type="ECO:0000256" key="3">
    <source>
        <dbReference type="ARBA" id="ARBA00022670"/>
    </source>
</evidence>
<dbReference type="SUPFAM" id="SSF52096">
    <property type="entry name" value="ClpP/crotonase"/>
    <property type="match status" value="2"/>
</dbReference>
<reference evidence="8 9" key="1">
    <citation type="journal article" date="2023" name="Plants (Basel)">
        <title>Bridging the Gap: Combining Genomics and Transcriptomics Approaches to Understand Stylosanthes scabra, an Orphan Legume from the Brazilian Caatinga.</title>
        <authorList>
            <person name="Ferreira-Neto J.R.C."/>
            <person name="da Silva M.D."/>
            <person name="Binneck E."/>
            <person name="de Melo N.F."/>
            <person name="da Silva R.H."/>
            <person name="de Melo A.L.T.M."/>
            <person name="Pandolfi V."/>
            <person name="Bustamante F.O."/>
            <person name="Brasileiro-Vidal A.C."/>
            <person name="Benko-Iseppon A.M."/>
        </authorList>
    </citation>
    <scope>NUCLEOTIDE SEQUENCE [LARGE SCALE GENOMIC DNA]</scope>
    <source>
        <tissue evidence="8">Leaves</tissue>
    </source>
</reference>
<evidence type="ECO:0000313" key="9">
    <source>
        <dbReference type="Proteomes" id="UP001341840"/>
    </source>
</evidence>
<dbReference type="PANTHER" id="PTHR33209:SF1">
    <property type="entry name" value="PEPTIDASE S49 DOMAIN-CONTAINING PROTEIN"/>
    <property type="match status" value="1"/>
</dbReference>
<accession>A0ABU6ZFQ8</accession>
<evidence type="ECO:0000259" key="7">
    <source>
        <dbReference type="Pfam" id="PF01343"/>
    </source>
</evidence>
<dbReference type="CDD" id="cd07018">
    <property type="entry name" value="S49_SppA_67K_type"/>
    <property type="match status" value="1"/>
</dbReference>
<dbReference type="InterPro" id="IPR029045">
    <property type="entry name" value="ClpP/crotonase-like_dom_sf"/>
</dbReference>
<dbReference type="InterPro" id="IPR002142">
    <property type="entry name" value="Peptidase_S49"/>
</dbReference>
<gene>
    <name evidence="8" type="ORF">PIB30_048324</name>
</gene>
<evidence type="ECO:0000256" key="1">
    <source>
        <dbReference type="ARBA" id="ARBA00004370"/>
    </source>
</evidence>
<dbReference type="InterPro" id="IPR004634">
    <property type="entry name" value="Pept_S49_pIV"/>
</dbReference>
<dbReference type="PIRSF" id="PIRSF001217">
    <property type="entry name" value="Protease_4_SppA"/>
    <property type="match status" value="1"/>
</dbReference>
<dbReference type="EMBL" id="JASCZI010272176">
    <property type="protein sequence ID" value="MED6220795.1"/>
    <property type="molecule type" value="Genomic_DNA"/>
</dbReference>
<sequence length="655" mass="73520">MWKNLLQRRFPLTRSRTLSHAGIHRFISPSPTATATTPLPQFRCRFLLTYSQPLASFNFHFHYSTQPQPQNAAVSGLDDDAKFPSGDFEFEPVTGWKKQLVKLKMLLAFPWERVQHGSLLSIKLRGRITDQLQSRYSRALSLPQICENFHKAAYDPRVAGIFLCIDPLTCGWAKLDEIRRHIFDFRKSGKFVVAFVPSCREKEYYLASACEEIYAPPSAYVSLFGLAIRAPFFRGILDNLGIEPHLVRIGKYKSGDNLTHRSMTEESSEVMNQLLDNIYTNWLEKVSSAKGKKREDIENFINEGVYDVERLKEEGYISDIIYEDEIMAKLKERLGVKNNKILPVVDYRKYSLVRKWTLGISGGKDLIAIIRASGLTRRGDNLSGVRSSGIIAEKFIEKICKVREIKQFKAVIIRIDSPGGDALASDLMWREIRLLAASKPVIASMSDIAASGGYYVAMGARAIVAESLTLTGSIGVVSAKFNLGKFYEKIGFNKEIISRGRYAELLAAEQRPLQPHEAELFAKSAQRIYKQFRDKAALSRSMTLLFCHQVEKMEDVAQGRIWTGKDAASHGLVDAVGGLSRAISIAKSMANIPKDRQVTVVELSRPTPSLPDILRSLGSSVIEVDSTLKELSEHSTFSNGVQARMDGIIESCFRN</sequence>
<evidence type="ECO:0000256" key="4">
    <source>
        <dbReference type="ARBA" id="ARBA00022801"/>
    </source>
</evidence>
<dbReference type="Gene3D" id="6.20.330.10">
    <property type="match status" value="1"/>
</dbReference>
<dbReference type="CDD" id="cd07023">
    <property type="entry name" value="S49_Sppa_N_C"/>
    <property type="match status" value="1"/>
</dbReference>
<dbReference type="InterPro" id="IPR047272">
    <property type="entry name" value="S49_SppA_C"/>
</dbReference>
<dbReference type="InterPro" id="IPR004635">
    <property type="entry name" value="Pept_S49_SppA"/>
</dbReference>
<dbReference type="NCBIfam" id="TIGR00706">
    <property type="entry name" value="SppA_dom"/>
    <property type="match status" value="1"/>
</dbReference>
<comment type="subcellular location">
    <subcellularLocation>
        <location evidence="1">Membrane</location>
    </subcellularLocation>
</comment>
<dbReference type="Proteomes" id="UP001341840">
    <property type="component" value="Unassembled WGS sequence"/>
</dbReference>
<dbReference type="Gene3D" id="3.90.226.10">
    <property type="entry name" value="2-enoyl-CoA Hydratase, Chain A, domain 1"/>
    <property type="match status" value="3"/>
</dbReference>
<feature type="domain" description="Peptidase S49" evidence="7">
    <location>
        <begin position="185"/>
        <end position="336"/>
    </location>
</feature>
<protein>
    <recommendedName>
        <fullName evidence="7">Peptidase S49 domain-containing protein</fullName>
    </recommendedName>
</protein>
<keyword evidence="3" id="KW-0645">Protease</keyword>
<keyword evidence="6" id="KW-0472">Membrane</keyword>
<comment type="caution">
    <text evidence="8">The sequence shown here is derived from an EMBL/GenBank/DDBJ whole genome shotgun (WGS) entry which is preliminary data.</text>
</comment>
<evidence type="ECO:0000256" key="5">
    <source>
        <dbReference type="ARBA" id="ARBA00022825"/>
    </source>
</evidence>